<dbReference type="Proteomes" id="UP001140949">
    <property type="component" value="Unassembled WGS sequence"/>
</dbReference>
<proteinExistence type="predicted"/>
<keyword evidence="1" id="KW-0812">Transmembrane</keyword>
<dbReference type="AlphaFoldDB" id="A0AAX6F871"/>
<evidence type="ECO:0000313" key="2">
    <source>
        <dbReference type="EMBL" id="KAJ6812399.1"/>
    </source>
</evidence>
<dbReference type="EMBL" id="JANAVB010031192">
    <property type="protein sequence ID" value="KAJ6812399.1"/>
    <property type="molecule type" value="Genomic_DNA"/>
</dbReference>
<organism evidence="2 3">
    <name type="scientific">Iris pallida</name>
    <name type="common">Sweet iris</name>
    <dbReference type="NCBI Taxonomy" id="29817"/>
    <lineage>
        <taxon>Eukaryota</taxon>
        <taxon>Viridiplantae</taxon>
        <taxon>Streptophyta</taxon>
        <taxon>Embryophyta</taxon>
        <taxon>Tracheophyta</taxon>
        <taxon>Spermatophyta</taxon>
        <taxon>Magnoliopsida</taxon>
        <taxon>Liliopsida</taxon>
        <taxon>Asparagales</taxon>
        <taxon>Iridaceae</taxon>
        <taxon>Iridoideae</taxon>
        <taxon>Irideae</taxon>
        <taxon>Iris</taxon>
    </lineage>
</organism>
<reference evidence="2" key="1">
    <citation type="journal article" date="2023" name="GigaByte">
        <title>Genome assembly of the bearded iris, Iris pallida Lam.</title>
        <authorList>
            <person name="Bruccoleri R.E."/>
            <person name="Oakeley E.J."/>
            <person name="Faust A.M.E."/>
            <person name="Altorfer M."/>
            <person name="Dessus-Babus S."/>
            <person name="Burckhardt D."/>
            <person name="Oertli M."/>
            <person name="Naumann U."/>
            <person name="Petersen F."/>
            <person name="Wong J."/>
        </authorList>
    </citation>
    <scope>NUCLEOTIDE SEQUENCE</scope>
    <source>
        <strain evidence="2">GSM-AAB239-AS_SAM_17_03QT</strain>
    </source>
</reference>
<name>A0AAX6F871_IRIPA</name>
<keyword evidence="3" id="KW-1185">Reference proteome</keyword>
<gene>
    <name evidence="2" type="ORF">M6B38_149765</name>
</gene>
<comment type="caution">
    <text evidence="2">The sequence shown here is derived from an EMBL/GenBank/DDBJ whole genome shotgun (WGS) entry which is preliminary data.</text>
</comment>
<evidence type="ECO:0000313" key="3">
    <source>
        <dbReference type="Proteomes" id="UP001140949"/>
    </source>
</evidence>
<keyword evidence="1" id="KW-0472">Membrane</keyword>
<feature type="transmembrane region" description="Helical" evidence="1">
    <location>
        <begin position="17"/>
        <end position="35"/>
    </location>
</feature>
<protein>
    <submittedName>
        <fullName evidence="2">Stress-associated endoplasmic reticulum protein 2</fullName>
    </submittedName>
</protein>
<reference evidence="2" key="2">
    <citation type="submission" date="2023-04" db="EMBL/GenBank/DDBJ databases">
        <authorList>
            <person name="Bruccoleri R.E."/>
            <person name="Oakeley E.J."/>
            <person name="Faust A.-M."/>
            <person name="Dessus-Babus S."/>
            <person name="Altorfer M."/>
            <person name="Burckhardt D."/>
            <person name="Oertli M."/>
            <person name="Naumann U."/>
            <person name="Petersen F."/>
            <person name="Wong J."/>
        </authorList>
    </citation>
    <scope>NUCLEOTIDE SEQUENCE</scope>
    <source>
        <strain evidence="2">GSM-AAB239-AS_SAM_17_03QT</strain>
        <tissue evidence="2">Leaf</tissue>
    </source>
</reference>
<sequence>MIPQTTRGQLTISQDTFIFSCNLILETYCLFGCAWSTFKDSSSSRPFFSLLVALFQIIRTATSGGMA</sequence>
<accession>A0AAX6F871</accession>
<keyword evidence="1" id="KW-1133">Transmembrane helix</keyword>
<evidence type="ECO:0000256" key="1">
    <source>
        <dbReference type="SAM" id="Phobius"/>
    </source>
</evidence>